<dbReference type="InterPro" id="IPR003439">
    <property type="entry name" value="ABC_transporter-like_ATP-bd"/>
</dbReference>
<dbReference type="PROSITE" id="PS00211">
    <property type="entry name" value="ABC_TRANSPORTER_1"/>
    <property type="match status" value="2"/>
</dbReference>
<feature type="transmembrane region" description="Helical" evidence="10">
    <location>
        <begin position="1346"/>
        <end position="1367"/>
    </location>
</feature>
<dbReference type="WBParaSite" id="Hba_13100">
    <property type="protein sequence ID" value="Hba_13100"/>
    <property type="gene ID" value="Hba_13100"/>
</dbReference>
<reference evidence="14" key="1">
    <citation type="submission" date="2016-11" db="UniProtKB">
        <authorList>
            <consortium name="WormBaseParasite"/>
        </authorList>
    </citation>
    <scope>IDENTIFICATION</scope>
</reference>
<comment type="subcellular location">
    <subcellularLocation>
        <location evidence="1">Membrane</location>
        <topology evidence="1">Multi-pass membrane protein</topology>
    </subcellularLocation>
</comment>
<dbReference type="GO" id="GO:0016887">
    <property type="term" value="F:ATP hydrolysis activity"/>
    <property type="evidence" value="ECO:0007669"/>
    <property type="project" value="InterPro"/>
</dbReference>
<evidence type="ECO:0000256" key="6">
    <source>
        <dbReference type="ARBA" id="ARBA00022741"/>
    </source>
</evidence>
<sequence length="1479" mass="164843">MAESTSKELKDIGKAGAIAEEAILGVRTVQSFNGQDEMVERYRKELSKSGKHSVTSSFWSGFWGGLFFVVLFAFIGFGYLFGGYLIRIGVMSNPGDVFTVVMSMMIGAYFLGLISPHLMVLLNARVAATIIYKTIDRKPRIDVYSDAGKILMNVKGSIEFKDVHFRYPSRRDIKVLNGLNLSVEAGQTVALVGHSGCGKSTSVGLLTRLYEAESGKVTLDDCDVRDLNLEWLRNTIGVVQQEPALFNDTIEENLRIGCPGISESDMIQVCKMANAHDFIMKLPKGYSTLIGDGGVQLSGGQKQRIAIARTLARNPRVLLLDEATSALDAQSESIVQKALDNASEGRTTIVIAHRLSTIRNAHKILVFDKGVIIEQGYFKVGHEVVLIIYDSFRILPTGAVSRKVSSELSGRDAFVRGARASDTYSRSSINVGPLEMITTTPESEEFAELIKLQMEQDGEITAGLIDIYKNAQGNYTKLFFAFLFAFIRGFELPVTSIAFGMVFKAMDLATIDDWLMQHQLVICLITFICIGLGTFLLHTISCLLFGKISENITRSFRTKAFKNILYQDAAYFDNPQHAPGKLITRLASDAPNVKAVGESVVDSRMMFVVFNMTAWLTCTIISMTSSWPVGVLGFILRHVYISKTTDSILGVVLVTLARIIHNKNITLMKKNPTNSVEIIENVRTVQLLTREQYFFNKYQKSSKIQKRNEICRGYIEGRYNIGQQAMVAVFMSCFGVMNAAAFFPEFVKAKSSAGMMFNIIERKPQTGDSSQGLKIRNLSFQKLRGNILFEDTHFVYPQRPHHPVMCGLQFTAQKGQTVALVGPSGSGKSTVISLLERFYDVTGGFVRFDGHEIRQISLDNLRTQMALVGQEPRLFAGTIKENICFGLSEVPDVAIKKALEMSNAADFVSKLPMIILFFKGLDTEVGEKGTQLSGGQKQRIAIARAVVRDPAVLLLDEATSALDSESERLGMLKMTRFISLSIFSLVTYCFREYGSHSYLMSIKGRYYQLIKRQDLTYRHRYDYSQTEKSAIIWAVAIGTILGTFPVNYCYIRYGASYDSLIQHFITRHREITTIYNLFSRWPFYISGMLSAVSTAFLPLGAHLGLTYLLLLRFIQGLAYAADFAAIGILCVRWAPIDQTGLFISVLTSFTPISTMVTNPLTGWLCENSLGWRSSYYIHATFGFIVFSLWLYFYNDDPQIHRNVSQKELGKIQKDKTKAHIERDSFVPYWMIVNMLGIVDFQEIIKNKVILVVWFNAFVEMVSVILLLTYAPLYFHNVLGYDVGSTGFLVSLAASIHLPFKFLGGLISDHMTFFSERVKMCLFNSMALGLAGVFCGLIGVSPQEWPALGVTLFAAVITSMGMNPGGFYKCGTLSSRQYAHFVLATIQFMKCVALFVGPGMMALFVNDDHNHGQWSTVYFINAGLLILANCLFYPIATDKPASFTLITRAISEEDKATAMKQISGNDTCVAITITNKFKMF</sequence>
<feature type="transmembrane region" description="Helical" evidence="10">
    <location>
        <begin position="1278"/>
        <end position="1299"/>
    </location>
</feature>
<evidence type="ECO:0000313" key="14">
    <source>
        <dbReference type="WBParaSite" id="Hba_13100"/>
    </source>
</evidence>
<dbReference type="Proteomes" id="UP000095283">
    <property type="component" value="Unplaced"/>
</dbReference>
<dbReference type="FunFam" id="3.40.50.300:FF:000604">
    <property type="entry name" value="ABC transporter B family member 28"/>
    <property type="match status" value="1"/>
</dbReference>
<protein>
    <submittedName>
        <fullName evidence="14">Multidrug resistance protein 1</fullName>
    </submittedName>
</protein>
<feature type="transmembrane region" description="Helical" evidence="10">
    <location>
        <begin position="614"/>
        <end position="635"/>
    </location>
</feature>
<feature type="transmembrane region" description="Helical" evidence="10">
    <location>
        <begin position="1030"/>
        <end position="1051"/>
    </location>
</feature>
<feature type="domain" description="ABC transmembrane type-1" evidence="12">
    <location>
        <begin position="1"/>
        <end position="123"/>
    </location>
</feature>
<feature type="transmembrane region" description="Helical" evidence="10">
    <location>
        <begin position="1320"/>
        <end position="1340"/>
    </location>
</feature>
<dbReference type="GO" id="GO:0016020">
    <property type="term" value="C:membrane"/>
    <property type="evidence" value="ECO:0007669"/>
    <property type="project" value="UniProtKB-SubCell"/>
</dbReference>
<name>A0A1I7X6P2_HETBA</name>
<dbReference type="Pfam" id="PF07690">
    <property type="entry name" value="MFS_1"/>
    <property type="match status" value="1"/>
</dbReference>
<dbReference type="Gene3D" id="1.20.1560.10">
    <property type="entry name" value="ABC transporter type 1, transmembrane domain"/>
    <property type="match status" value="2"/>
</dbReference>
<dbReference type="GO" id="GO:0005737">
    <property type="term" value="C:cytoplasm"/>
    <property type="evidence" value="ECO:0007669"/>
    <property type="project" value="UniProtKB-ARBA"/>
</dbReference>
<evidence type="ECO:0000256" key="8">
    <source>
        <dbReference type="ARBA" id="ARBA00022989"/>
    </source>
</evidence>
<feature type="domain" description="ABC transporter" evidence="11">
    <location>
        <begin position="787"/>
        <end position="1054"/>
    </location>
</feature>
<evidence type="ECO:0000256" key="10">
    <source>
        <dbReference type="SAM" id="Phobius"/>
    </source>
</evidence>
<dbReference type="InterPro" id="IPR027417">
    <property type="entry name" value="P-loop_NTPase"/>
</dbReference>
<evidence type="ECO:0000313" key="13">
    <source>
        <dbReference type="Proteomes" id="UP000095283"/>
    </source>
</evidence>
<feature type="transmembrane region" description="Helical" evidence="10">
    <location>
        <begin position="478"/>
        <end position="499"/>
    </location>
</feature>
<organism evidence="13 14">
    <name type="scientific">Heterorhabditis bacteriophora</name>
    <name type="common">Entomopathogenic nematode worm</name>
    <dbReference type="NCBI Taxonomy" id="37862"/>
    <lineage>
        <taxon>Eukaryota</taxon>
        <taxon>Metazoa</taxon>
        <taxon>Ecdysozoa</taxon>
        <taxon>Nematoda</taxon>
        <taxon>Chromadorea</taxon>
        <taxon>Rhabditida</taxon>
        <taxon>Rhabditina</taxon>
        <taxon>Rhabditomorpha</taxon>
        <taxon>Strongyloidea</taxon>
        <taxon>Heterorhabditidae</taxon>
        <taxon>Heterorhabditis</taxon>
    </lineage>
</organism>
<accession>A0A1I7X6P2</accession>
<feature type="transmembrane region" description="Helical" evidence="10">
    <location>
        <begin position="1116"/>
        <end position="1134"/>
    </location>
</feature>
<dbReference type="PROSITE" id="PS50893">
    <property type="entry name" value="ABC_TRANSPORTER_2"/>
    <property type="match status" value="2"/>
</dbReference>
<keyword evidence="7" id="KW-0067">ATP-binding</keyword>
<dbReference type="PANTHER" id="PTHR24221:SF243">
    <property type="entry name" value="P-GLYCOPROTEIN RELATED"/>
    <property type="match status" value="1"/>
</dbReference>
<dbReference type="GO" id="GO:0009636">
    <property type="term" value="P:response to toxic substance"/>
    <property type="evidence" value="ECO:0007669"/>
    <property type="project" value="UniProtKB-ARBA"/>
</dbReference>
<dbReference type="FunFam" id="1.20.1560.10:FF:000146">
    <property type="entry name" value="p-GlycoProtein related"/>
    <property type="match status" value="1"/>
</dbReference>
<evidence type="ECO:0000256" key="1">
    <source>
        <dbReference type="ARBA" id="ARBA00004141"/>
    </source>
</evidence>
<dbReference type="GO" id="GO:0140359">
    <property type="term" value="F:ABC-type transporter activity"/>
    <property type="evidence" value="ECO:0007669"/>
    <property type="project" value="InterPro"/>
</dbReference>
<feature type="transmembrane region" description="Helical" evidence="10">
    <location>
        <begin position="1175"/>
        <end position="1193"/>
    </location>
</feature>
<feature type="transmembrane region" description="Helical" evidence="10">
    <location>
        <begin position="1379"/>
        <end position="1404"/>
    </location>
</feature>
<feature type="transmembrane region" description="Helical" evidence="10">
    <location>
        <begin position="1141"/>
        <end position="1163"/>
    </location>
</feature>
<feature type="transmembrane region" description="Helical" evidence="10">
    <location>
        <begin position="58"/>
        <end position="86"/>
    </location>
</feature>
<feature type="domain" description="ABC transmembrane type-1" evidence="12">
    <location>
        <begin position="479"/>
        <end position="729"/>
    </location>
</feature>
<keyword evidence="3" id="KW-0813">Transport</keyword>
<keyword evidence="8 10" id="KW-1133">Transmembrane helix</keyword>
<evidence type="ECO:0000256" key="2">
    <source>
        <dbReference type="ARBA" id="ARBA00007577"/>
    </source>
</evidence>
<dbReference type="InterPro" id="IPR011701">
    <property type="entry name" value="MFS"/>
</dbReference>
<keyword evidence="4 10" id="KW-0812">Transmembrane</keyword>
<dbReference type="SUPFAM" id="SSF90123">
    <property type="entry name" value="ABC transporter transmembrane region"/>
    <property type="match status" value="2"/>
</dbReference>
<evidence type="ECO:0000256" key="4">
    <source>
        <dbReference type="ARBA" id="ARBA00022692"/>
    </source>
</evidence>
<feature type="transmembrane region" description="Helical" evidence="10">
    <location>
        <begin position="1248"/>
        <end position="1272"/>
    </location>
</feature>
<dbReference type="InterPro" id="IPR011527">
    <property type="entry name" value="ABC1_TM_dom"/>
</dbReference>
<dbReference type="InterPro" id="IPR003593">
    <property type="entry name" value="AAA+_ATPase"/>
</dbReference>
<keyword evidence="5" id="KW-0677">Repeat</keyword>
<dbReference type="SUPFAM" id="SSF103473">
    <property type="entry name" value="MFS general substrate transporter"/>
    <property type="match status" value="1"/>
</dbReference>
<dbReference type="Pfam" id="PF00005">
    <property type="entry name" value="ABC_tran"/>
    <property type="match status" value="2"/>
</dbReference>
<dbReference type="InterPro" id="IPR039421">
    <property type="entry name" value="Type_1_exporter"/>
</dbReference>
<evidence type="ECO:0000256" key="5">
    <source>
        <dbReference type="ARBA" id="ARBA00022737"/>
    </source>
</evidence>
<dbReference type="SUPFAM" id="SSF52540">
    <property type="entry name" value="P-loop containing nucleoside triphosphate hydrolases"/>
    <property type="match status" value="2"/>
</dbReference>
<keyword evidence="9 10" id="KW-0472">Membrane</keyword>
<feature type="domain" description="ABC transporter" evidence="11">
    <location>
        <begin position="158"/>
        <end position="394"/>
    </location>
</feature>
<dbReference type="CDD" id="cd03249">
    <property type="entry name" value="ABC_MTABC3_MDL1_MDL2"/>
    <property type="match status" value="1"/>
</dbReference>
<feature type="transmembrane region" description="Helical" evidence="10">
    <location>
        <begin position="641"/>
        <end position="660"/>
    </location>
</feature>
<dbReference type="Pfam" id="PF00664">
    <property type="entry name" value="ABC_membrane"/>
    <property type="match status" value="2"/>
</dbReference>
<proteinExistence type="inferred from homology"/>
<evidence type="ECO:0000259" key="12">
    <source>
        <dbReference type="PROSITE" id="PS50929"/>
    </source>
</evidence>
<comment type="similarity">
    <text evidence="2">Belongs to the ABC transporter superfamily. ABCB family. Multidrug resistance exporter (TC 3.A.1.201) subfamily.</text>
</comment>
<feature type="transmembrane region" description="Helical" evidence="10">
    <location>
        <begin position="1416"/>
        <end position="1435"/>
    </location>
</feature>
<evidence type="ECO:0000256" key="3">
    <source>
        <dbReference type="ARBA" id="ARBA00022448"/>
    </source>
</evidence>
<dbReference type="FunFam" id="3.40.50.300:FF:001370">
    <property type="entry name" value="p-GlycoProtein related"/>
    <property type="match status" value="1"/>
</dbReference>
<dbReference type="SMART" id="SM00382">
    <property type="entry name" value="AAA"/>
    <property type="match status" value="2"/>
</dbReference>
<dbReference type="InterPro" id="IPR036259">
    <property type="entry name" value="MFS_trans_sf"/>
</dbReference>
<feature type="transmembrane region" description="Helical" evidence="10">
    <location>
        <begin position="519"/>
        <end position="545"/>
    </location>
</feature>
<dbReference type="InterPro" id="IPR036640">
    <property type="entry name" value="ABC1_TM_sf"/>
</dbReference>
<feature type="transmembrane region" description="Helical" evidence="10">
    <location>
        <begin position="106"/>
        <end position="132"/>
    </location>
</feature>
<evidence type="ECO:0000256" key="9">
    <source>
        <dbReference type="ARBA" id="ARBA00023136"/>
    </source>
</evidence>
<keyword evidence="6" id="KW-0547">Nucleotide-binding</keyword>
<keyword evidence="13" id="KW-1185">Reference proteome</keyword>
<evidence type="ECO:0000259" key="11">
    <source>
        <dbReference type="PROSITE" id="PS50893"/>
    </source>
</evidence>
<dbReference type="PROSITE" id="PS50929">
    <property type="entry name" value="ABC_TM1F"/>
    <property type="match status" value="2"/>
</dbReference>
<evidence type="ECO:0000256" key="7">
    <source>
        <dbReference type="ARBA" id="ARBA00022840"/>
    </source>
</evidence>
<feature type="transmembrane region" description="Helical" evidence="10">
    <location>
        <begin position="1083"/>
        <end position="1110"/>
    </location>
</feature>
<dbReference type="Gene3D" id="3.40.50.300">
    <property type="entry name" value="P-loop containing nucleotide triphosphate hydrolases"/>
    <property type="match status" value="2"/>
</dbReference>
<dbReference type="GO" id="GO:0005524">
    <property type="term" value="F:ATP binding"/>
    <property type="evidence" value="ECO:0007669"/>
    <property type="project" value="UniProtKB-KW"/>
</dbReference>
<dbReference type="Gene3D" id="1.20.1250.20">
    <property type="entry name" value="MFS general substrate transporter like domains"/>
    <property type="match status" value="2"/>
</dbReference>
<dbReference type="InterPro" id="IPR017871">
    <property type="entry name" value="ABC_transporter-like_CS"/>
</dbReference>
<dbReference type="PANTHER" id="PTHR24221">
    <property type="entry name" value="ATP-BINDING CASSETTE SUB-FAMILY B"/>
    <property type="match status" value="1"/>
</dbReference>